<organism evidence="9 10">
    <name type="scientific">Afipia broomeae ATCC 49717</name>
    <dbReference type="NCBI Taxonomy" id="883078"/>
    <lineage>
        <taxon>Bacteria</taxon>
        <taxon>Pseudomonadati</taxon>
        <taxon>Pseudomonadota</taxon>
        <taxon>Alphaproteobacteria</taxon>
        <taxon>Hyphomicrobiales</taxon>
        <taxon>Nitrobacteraceae</taxon>
        <taxon>Afipia</taxon>
    </lineage>
</organism>
<dbReference type="PANTHER" id="PTHR32243:SF18">
    <property type="entry name" value="INNER MEMBRANE ABC TRANSPORTER PERMEASE PROTEIN YCJP"/>
    <property type="match status" value="1"/>
</dbReference>
<dbReference type="eggNOG" id="COG0395">
    <property type="taxonomic scope" value="Bacteria"/>
</dbReference>
<feature type="transmembrane region" description="Helical" evidence="7">
    <location>
        <begin position="60"/>
        <end position="81"/>
    </location>
</feature>
<keyword evidence="3" id="KW-1003">Cell membrane</keyword>
<evidence type="ECO:0000256" key="3">
    <source>
        <dbReference type="ARBA" id="ARBA00022475"/>
    </source>
</evidence>
<dbReference type="PROSITE" id="PS50928">
    <property type="entry name" value="ABC_TM1"/>
    <property type="match status" value="1"/>
</dbReference>
<feature type="transmembrane region" description="Helical" evidence="7">
    <location>
        <begin position="120"/>
        <end position="144"/>
    </location>
</feature>
<sequence length="326" mass="35493">MSTQNQARSAAAVVVGSRAVRMLHSSSGSGREISDSTPSVSHGKTTRYYGKSLKQIAGRVGLYAAVALICIYSFFPIYWMILSSLRSPEKLFLDSSLVFWPPDLSSYKSLLQLTNYPANFVNSVMMAMATIAVATTLSSFIAYGATRLRFRGKTTLVASMLFAYMFPPLMLVIPMSALFRIAGLADSLWGLLIAHLAISLPLAVWLLWGFFKSMPFDLEEAAMVDGCSQFGAFIKVVLPLSAPGLITVGIFSFLLSWADYVFALILIMSDDRKTLPVGLASMLGAQDLRWGEILAGATLIALPLFVIFMFCYRYFVAGLTAGALKG</sequence>
<dbReference type="GO" id="GO:0005886">
    <property type="term" value="C:plasma membrane"/>
    <property type="evidence" value="ECO:0007669"/>
    <property type="project" value="UniProtKB-SubCell"/>
</dbReference>
<keyword evidence="5 7" id="KW-1133">Transmembrane helix</keyword>
<proteinExistence type="inferred from homology"/>
<gene>
    <name evidence="9" type="ORF">HMPREF9695_00051</name>
</gene>
<evidence type="ECO:0000313" key="9">
    <source>
        <dbReference type="EMBL" id="EKS40959.1"/>
    </source>
</evidence>
<dbReference type="InterPro" id="IPR000515">
    <property type="entry name" value="MetI-like"/>
</dbReference>
<dbReference type="InterPro" id="IPR035906">
    <property type="entry name" value="MetI-like_sf"/>
</dbReference>
<dbReference type="Gene3D" id="1.10.3720.10">
    <property type="entry name" value="MetI-like"/>
    <property type="match status" value="1"/>
</dbReference>
<accession>K8PJI3</accession>
<dbReference type="PATRIC" id="fig|883078.3.peg.49"/>
<feature type="transmembrane region" description="Helical" evidence="7">
    <location>
        <begin position="290"/>
        <end position="315"/>
    </location>
</feature>
<dbReference type="InterPro" id="IPR050901">
    <property type="entry name" value="BP-dep_ABC_trans_perm"/>
</dbReference>
<keyword evidence="4 7" id="KW-0812">Transmembrane</keyword>
<dbReference type="PANTHER" id="PTHR32243">
    <property type="entry name" value="MALTOSE TRANSPORT SYSTEM PERMEASE-RELATED"/>
    <property type="match status" value="1"/>
</dbReference>
<evidence type="ECO:0000259" key="8">
    <source>
        <dbReference type="PROSITE" id="PS50928"/>
    </source>
</evidence>
<reference evidence="9 10" key="1">
    <citation type="submission" date="2012-04" db="EMBL/GenBank/DDBJ databases">
        <title>The Genome Sequence of Afipia broomeae ATCC 49717.</title>
        <authorList>
            <consortium name="The Broad Institute Genome Sequencing Platform"/>
            <person name="Earl A."/>
            <person name="Ward D."/>
            <person name="Feldgarden M."/>
            <person name="Gevers D."/>
            <person name="Huys G."/>
            <person name="Walker B."/>
            <person name="Young S.K."/>
            <person name="Zeng Q."/>
            <person name="Gargeya S."/>
            <person name="Fitzgerald M."/>
            <person name="Haas B."/>
            <person name="Abouelleil A."/>
            <person name="Alvarado L."/>
            <person name="Arachchi H.M."/>
            <person name="Berlin A."/>
            <person name="Chapman S.B."/>
            <person name="Goldberg J."/>
            <person name="Griggs A."/>
            <person name="Gujja S."/>
            <person name="Hansen M."/>
            <person name="Howarth C."/>
            <person name="Imamovic A."/>
            <person name="Larimer J."/>
            <person name="McCowen C."/>
            <person name="Montmayeur A."/>
            <person name="Murphy C."/>
            <person name="Neiman D."/>
            <person name="Pearson M."/>
            <person name="Priest M."/>
            <person name="Roberts A."/>
            <person name="Saif S."/>
            <person name="Shea T."/>
            <person name="Sisk P."/>
            <person name="Sykes S."/>
            <person name="Wortman J."/>
            <person name="Nusbaum C."/>
            <person name="Birren B."/>
        </authorList>
    </citation>
    <scope>NUCLEOTIDE SEQUENCE [LARGE SCALE GENOMIC DNA]</scope>
    <source>
        <strain evidence="9 10">ATCC 49717</strain>
    </source>
</reference>
<dbReference type="EMBL" id="AGWX01000001">
    <property type="protein sequence ID" value="EKS40959.1"/>
    <property type="molecule type" value="Genomic_DNA"/>
</dbReference>
<comment type="similarity">
    <text evidence="7">Belongs to the binding-protein-dependent transport system permease family.</text>
</comment>
<name>K8PJI3_9BRAD</name>
<dbReference type="RefSeq" id="WP_006018748.1">
    <property type="nucleotide sequence ID" value="NZ_KB375282.1"/>
</dbReference>
<feature type="transmembrane region" description="Helical" evidence="7">
    <location>
        <begin position="188"/>
        <end position="211"/>
    </location>
</feature>
<comment type="subcellular location">
    <subcellularLocation>
        <location evidence="1 7">Cell membrane</location>
        <topology evidence="1 7">Multi-pass membrane protein</topology>
    </subcellularLocation>
</comment>
<dbReference type="CDD" id="cd06261">
    <property type="entry name" value="TM_PBP2"/>
    <property type="match status" value="1"/>
</dbReference>
<evidence type="ECO:0000256" key="4">
    <source>
        <dbReference type="ARBA" id="ARBA00022692"/>
    </source>
</evidence>
<evidence type="ECO:0000256" key="1">
    <source>
        <dbReference type="ARBA" id="ARBA00004651"/>
    </source>
</evidence>
<dbReference type="Pfam" id="PF00528">
    <property type="entry name" value="BPD_transp_1"/>
    <property type="match status" value="1"/>
</dbReference>
<feature type="transmembrane region" description="Helical" evidence="7">
    <location>
        <begin position="156"/>
        <end position="182"/>
    </location>
</feature>
<dbReference type="Proteomes" id="UP000001096">
    <property type="component" value="Unassembled WGS sequence"/>
</dbReference>
<evidence type="ECO:0000256" key="7">
    <source>
        <dbReference type="RuleBase" id="RU363032"/>
    </source>
</evidence>
<dbReference type="GO" id="GO:0055085">
    <property type="term" value="P:transmembrane transport"/>
    <property type="evidence" value="ECO:0007669"/>
    <property type="project" value="InterPro"/>
</dbReference>
<dbReference type="HOGENOM" id="CLU_016047_1_2_5"/>
<feature type="domain" description="ABC transmembrane type-1" evidence="8">
    <location>
        <begin position="120"/>
        <end position="311"/>
    </location>
</feature>
<evidence type="ECO:0000256" key="5">
    <source>
        <dbReference type="ARBA" id="ARBA00022989"/>
    </source>
</evidence>
<keyword evidence="10" id="KW-1185">Reference proteome</keyword>
<evidence type="ECO:0000256" key="2">
    <source>
        <dbReference type="ARBA" id="ARBA00022448"/>
    </source>
</evidence>
<protein>
    <recommendedName>
        <fullName evidence="8">ABC transmembrane type-1 domain-containing protein</fullName>
    </recommendedName>
</protein>
<evidence type="ECO:0000256" key="6">
    <source>
        <dbReference type="ARBA" id="ARBA00023136"/>
    </source>
</evidence>
<evidence type="ECO:0000313" key="10">
    <source>
        <dbReference type="Proteomes" id="UP000001096"/>
    </source>
</evidence>
<keyword evidence="2 7" id="KW-0813">Transport</keyword>
<dbReference type="SUPFAM" id="SSF161098">
    <property type="entry name" value="MetI-like"/>
    <property type="match status" value="1"/>
</dbReference>
<dbReference type="AlphaFoldDB" id="K8PJI3"/>
<comment type="caution">
    <text evidence="9">The sequence shown here is derived from an EMBL/GenBank/DDBJ whole genome shotgun (WGS) entry which is preliminary data.</text>
</comment>
<keyword evidence="6 7" id="KW-0472">Membrane</keyword>